<dbReference type="EMBL" id="KN839854">
    <property type="protein sequence ID" value="KIJ62715.1"/>
    <property type="molecule type" value="Genomic_DNA"/>
</dbReference>
<protein>
    <submittedName>
        <fullName evidence="2">Uncharacterized protein</fullName>
    </submittedName>
</protein>
<reference evidence="2 3" key="1">
    <citation type="submission" date="2014-04" db="EMBL/GenBank/DDBJ databases">
        <title>Evolutionary Origins and Diversification of the Mycorrhizal Mutualists.</title>
        <authorList>
            <consortium name="DOE Joint Genome Institute"/>
            <consortium name="Mycorrhizal Genomics Consortium"/>
            <person name="Kohler A."/>
            <person name="Kuo A."/>
            <person name="Nagy L.G."/>
            <person name="Floudas D."/>
            <person name="Copeland A."/>
            <person name="Barry K.W."/>
            <person name="Cichocki N."/>
            <person name="Veneault-Fourrey C."/>
            <person name="LaButti K."/>
            <person name="Lindquist E.A."/>
            <person name="Lipzen A."/>
            <person name="Lundell T."/>
            <person name="Morin E."/>
            <person name="Murat C."/>
            <person name="Riley R."/>
            <person name="Ohm R."/>
            <person name="Sun H."/>
            <person name="Tunlid A."/>
            <person name="Henrissat B."/>
            <person name="Grigoriev I.V."/>
            <person name="Hibbett D.S."/>
            <person name="Martin F."/>
        </authorList>
    </citation>
    <scope>NUCLEOTIDE SEQUENCE [LARGE SCALE GENOMIC DNA]</scope>
    <source>
        <strain evidence="2 3">MD-312</strain>
    </source>
</reference>
<keyword evidence="3" id="KW-1185">Reference proteome</keyword>
<feature type="region of interest" description="Disordered" evidence="1">
    <location>
        <begin position="1"/>
        <end position="33"/>
    </location>
</feature>
<evidence type="ECO:0000256" key="1">
    <source>
        <dbReference type="SAM" id="MobiDB-lite"/>
    </source>
</evidence>
<proteinExistence type="predicted"/>
<dbReference type="HOGENOM" id="CLU_2904463_0_0_1"/>
<gene>
    <name evidence="2" type="ORF">HYDPIDRAFT_114405</name>
</gene>
<sequence>MSKINAVPTLSPLPTEPAAPEQSITSHLPGDDSTQWSLRHVVVPPPPRFAVIRMSVSKDALA</sequence>
<feature type="compositionally biased region" description="Polar residues" evidence="1">
    <location>
        <begin position="22"/>
        <end position="33"/>
    </location>
</feature>
<evidence type="ECO:0000313" key="2">
    <source>
        <dbReference type="EMBL" id="KIJ62715.1"/>
    </source>
</evidence>
<accession>A0A0C9VWZ9</accession>
<dbReference type="AlphaFoldDB" id="A0A0C9VWZ9"/>
<dbReference type="Proteomes" id="UP000053820">
    <property type="component" value="Unassembled WGS sequence"/>
</dbReference>
<evidence type="ECO:0000313" key="3">
    <source>
        <dbReference type="Proteomes" id="UP000053820"/>
    </source>
</evidence>
<organism evidence="2 3">
    <name type="scientific">Hydnomerulius pinastri MD-312</name>
    <dbReference type="NCBI Taxonomy" id="994086"/>
    <lineage>
        <taxon>Eukaryota</taxon>
        <taxon>Fungi</taxon>
        <taxon>Dikarya</taxon>
        <taxon>Basidiomycota</taxon>
        <taxon>Agaricomycotina</taxon>
        <taxon>Agaricomycetes</taxon>
        <taxon>Agaricomycetidae</taxon>
        <taxon>Boletales</taxon>
        <taxon>Boletales incertae sedis</taxon>
        <taxon>Leucogyrophana</taxon>
    </lineage>
</organism>
<name>A0A0C9VWZ9_9AGAM</name>